<dbReference type="OrthoDB" id="5357217at2759"/>
<feature type="compositionally biased region" description="Acidic residues" evidence="1">
    <location>
        <begin position="1175"/>
        <end position="1191"/>
    </location>
</feature>
<feature type="compositionally biased region" description="Acidic residues" evidence="1">
    <location>
        <begin position="1016"/>
        <end position="1042"/>
    </location>
</feature>
<feature type="compositionally biased region" description="Polar residues" evidence="1">
    <location>
        <begin position="745"/>
        <end position="761"/>
    </location>
</feature>
<gene>
    <name evidence="2" type="ORF">BP6252_13275</name>
</gene>
<feature type="compositionally biased region" description="Acidic residues" evidence="1">
    <location>
        <begin position="1149"/>
        <end position="1168"/>
    </location>
</feature>
<feature type="compositionally biased region" description="Polar residues" evidence="1">
    <location>
        <begin position="713"/>
        <end position="737"/>
    </location>
</feature>
<dbReference type="Proteomes" id="UP000256645">
    <property type="component" value="Unassembled WGS sequence"/>
</dbReference>
<reference evidence="2 3" key="1">
    <citation type="journal article" date="2018" name="IMA Fungus">
        <title>IMA Genome-F 9: Draft genome sequence of Annulohypoxylon stygium, Aspergillus mulundensis, Berkeleyomyces basicola (syn. Thielaviopsis basicola), Ceratocystis smalleyi, two Cercospora beticola strains, Coleophoma cylindrospora, Fusarium fracticaudum, Phialophora cf. hyalina, and Morchella septimelata.</title>
        <authorList>
            <person name="Wingfield B.D."/>
            <person name="Bills G.F."/>
            <person name="Dong Y."/>
            <person name="Huang W."/>
            <person name="Nel W.J."/>
            <person name="Swalarsk-Parry B.S."/>
            <person name="Vaghefi N."/>
            <person name="Wilken P.M."/>
            <person name="An Z."/>
            <person name="de Beer Z.W."/>
            <person name="De Vos L."/>
            <person name="Chen L."/>
            <person name="Duong T.A."/>
            <person name="Gao Y."/>
            <person name="Hammerbacher A."/>
            <person name="Kikkert J.R."/>
            <person name="Li Y."/>
            <person name="Li H."/>
            <person name="Li K."/>
            <person name="Li Q."/>
            <person name="Liu X."/>
            <person name="Ma X."/>
            <person name="Naidoo K."/>
            <person name="Pethybridge S.J."/>
            <person name="Sun J."/>
            <person name="Steenkamp E.T."/>
            <person name="van der Nest M.A."/>
            <person name="van Wyk S."/>
            <person name="Wingfield M.J."/>
            <person name="Xiong C."/>
            <person name="Yue Q."/>
            <person name="Zhang X."/>
        </authorList>
    </citation>
    <scope>NUCLEOTIDE SEQUENCE [LARGE SCALE GENOMIC DNA]</scope>
    <source>
        <strain evidence="2 3">BP6252</strain>
    </source>
</reference>
<comment type="caution">
    <text evidence="2">The sequence shown here is derived from an EMBL/GenBank/DDBJ whole genome shotgun (WGS) entry which is preliminary data.</text>
</comment>
<evidence type="ECO:0000313" key="2">
    <source>
        <dbReference type="EMBL" id="RDW58799.1"/>
    </source>
</evidence>
<organism evidence="2 3">
    <name type="scientific">Coleophoma cylindrospora</name>
    <dbReference type="NCBI Taxonomy" id="1849047"/>
    <lineage>
        <taxon>Eukaryota</taxon>
        <taxon>Fungi</taxon>
        <taxon>Dikarya</taxon>
        <taxon>Ascomycota</taxon>
        <taxon>Pezizomycotina</taxon>
        <taxon>Leotiomycetes</taxon>
        <taxon>Helotiales</taxon>
        <taxon>Dermateaceae</taxon>
        <taxon>Coleophoma</taxon>
    </lineage>
</organism>
<feature type="region of interest" description="Disordered" evidence="1">
    <location>
        <begin position="656"/>
        <end position="1244"/>
    </location>
</feature>
<keyword evidence="3" id="KW-1185">Reference proteome</keyword>
<accession>A0A3D8QAH9</accession>
<dbReference type="EMBL" id="PDLM01000017">
    <property type="protein sequence ID" value="RDW58799.1"/>
    <property type="molecule type" value="Genomic_DNA"/>
</dbReference>
<feature type="region of interest" description="Disordered" evidence="1">
    <location>
        <begin position="209"/>
        <end position="351"/>
    </location>
</feature>
<protein>
    <submittedName>
        <fullName evidence="2">Uncharacterized protein</fullName>
    </submittedName>
</protein>
<feature type="compositionally biased region" description="Polar residues" evidence="1">
    <location>
        <begin position="229"/>
        <end position="248"/>
    </location>
</feature>
<feature type="compositionally biased region" description="Low complexity" evidence="1">
    <location>
        <begin position="972"/>
        <end position="982"/>
    </location>
</feature>
<evidence type="ECO:0000313" key="3">
    <source>
        <dbReference type="Proteomes" id="UP000256645"/>
    </source>
</evidence>
<feature type="region of interest" description="Disordered" evidence="1">
    <location>
        <begin position="418"/>
        <end position="438"/>
    </location>
</feature>
<feature type="compositionally biased region" description="Basic and acidic residues" evidence="1">
    <location>
        <begin position="249"/>
        <end position="260"/>
    </location>
</feature>
<proteinExistence type="predicted"/>
<feature type="compositionally biased region" description="Acidic residues" evidence="1">
    <location>
        <begin position="1054"/>
        <end position="1118"/>
    </location>
</feature>
<name>A0A3D8QAH9_9HELO</name>
<feature type="compositionally biased region" description="Acidic residues" evidence="1">
    <location>
        <begin position="1201"/>
        <end position="1229"/>
    </location>
</feature>
<evidence type="ECO:0000256" key="1">
    <source>
        <dbReference type="SAM" id="MobiDB-lite"/>
    </source>
</evidence>
<feature type="compositionally biased region" description="Basic and acidic residues" evidence="1">
    <location>
        <begin position="983"/>
        <end position="999"/>
    </location>
</feature>
<feature type="compositionally biased region" description="Basic and acidic residues" evidence="1">
    <location>
        <begin position="695"/>
        <end position="712"/>
    </location>
</feature>
<dbReference type="AlphaFoldDB" id="A0A3D8QAH9"/>
<sequence>MDCGNSLYPASKREFAVGTAEQLESKLTGYGYACPHFPKFRNRESGYPSCLGFFYGNDANRVSYVEVEKLCKTCLSEIIPTSKDYNVWLSSGVQVARGGALKENCVWNTPQPSIGFQLDLIQGGTAVHGREVAGPPAIRERAHRGFYNSPVTITIAMGGLEEEAWSWLMKSGKPFYIEQLHLVKKQSPWAVRTAMEDFRIAKGHGNCFSPPAKVKPTSKIDKRAVDDTGSLQTQPNILPTRTTISNMDRASDMTEPKSDKIPSPGNIPKPGKMPNPGKFPESEKMSKPKKISNPENISNPEKISKYPKANLPKLATGEALSESSKKSILTSEDASMESEVKTGGHSKPRAKARTIPLSTPTTREPSPTSEVIIKSHQKPVAISKPQIGSASAGQMQAPLKGGKKDNFIVARLDSALNKTPNKNKVNRTASGSNMPRTYQPTAKLVSSGDSISNAQNSMPSALAETSVNGIGLLAGTYGTISPIPLGSPMDFARSQSSAENDQIRANKRPYIFQQLLQASNSFRNRGQTNYSEHFSVLETERNEYVDNVIERDIYAFQPGSSSNTAYWVDRAVLPNTKRPVTGVLGGPARGSNREPIPDNTQILNVAYPEQLDTTSQVIRSPRGGLEAIHGAQTYNGSYSHPEDGYSPSNLAGISTAERQNSAPGPGRSHAVSPAAMGASKSPSRMLPRGPATNKKSNERTKMVTEPHKDETRTLVNQNSQPVKVKTTVKTGHSSQAKSPVPRAKPQNNSSHTGTPAHSSSPVIPAGPSKINGTTMSKQIDNAPVLSPTPPDRRDKSQGIKRSSKDSQHTGEQWPTNHSRGSVAPHSEPATSNNKHDKSLVASTSSDGAKHFGKKPKDDHPHQKGSGYNSAPSEKSPIGKSHDKLPRSRAMPPQEKKAAGQGKHPNKGHGAHGPKVSSSDKHHATKPHSRRPEDGPQVPRHNKNANRDNRAHQTSQSGEDGEINPNGRSSGEAQRNSSASSIRSESRSDSEAEGPGRDVPDDQENTTDDGTKWPSPSDDDDNRGDGGESGDDDGGNGEVESGDDENRGDGVGSGSDDDGGDGGSGGDDDGGDGGNGGDDDGGDGEGESGGDEDGGDREGSGSDDDGGDGEVESDDDDIGGDGGGSGDDDDDNSGDGGGSRDEDGGNGEAESGEDDDDGGGGSGEDDNDGGDGGSGSDDDGGGGSGDDDDDGGDGGSGRGGSGDDDDDGGDGGSGSDDDGGGGSGDDDDGDGGDRGGSDSDDDNMG</sequence>
<feature type="compositionally biased region" description="Polar residues" evidence="1">
    <location>
        <begin position="809"/>
        <end position="819"/>
    </location>
</feature>
<dbReference type="STRING" id="1849047.A0A3D8QAH9"/>
<feature type="compositionally biased region" description="Basic and acidic residues" evidence="1">
    <location>
        <begin position="790"/>
        <end position="808"/>
    </location>
</feature>
<feature type="compositionally biased region" description="Polar residues" evidence="1">
    <location>
        <begin position="770"/>
        <end position="779"/>
    </location>
</feature>